<comment type="cofactor">
    <cofactor evidence="1 3">
        <name>heme</name>
        <dbReference type="ChEBI" id="CHEBI:30413"/>
    </cofactor>
</comment>
<dbReference type="GO" id="GO:0004497">
    <property type="term" value="F:monooxygenase activity"/>
    <property type="evidence" value="ECO:0007669"/>
    <property type="project" value="UniProtKB-KW"/>
</dbReference>
<accession>A0A6H9Z8K7</accession>
<dbReference type="GO" id="GO:0016705">
    <property type="term" value="F:oxidoreductase activity, acting on paired donors, with incorporation or reduction of molecular oxygen"/>
    <property type="evidence" value="ECO:0007669"/>
    <property type="project" value="InterPro"/>
</dbReference>
<dbReference type="GO" id="GO:0005506">
    <property type="term" value="F:iron ion binding"/>
    <property type="evidence" value="ECO:0007669"/>
    <property type="project" value="InterPro"/>
</dbReference>
<name>A0A6H9Z8K7_9ACTN</name>
<feature type="binding site" description="axial binding residue" evidence="3">
    <location>
        <position position="358"/>
    </location>
    <ligand>
        <name>heme</name>
        <dbReference type="ChEBI" id="CHEBI:30413"/>
    </ligand>
    <ligandPart>
        <name>Fe</name>
        <dbReference type="ChEBI" id="CHEBI:18248"/>
    </ligandPart>
</feature>
<dbReference type="InterPro" id="IPR001128">
    <property type="entry name" value="Cyt_P450"/>
</dbReference>
<dbReference type="InterPro" id="IPR050121">
    <property type="entry name" value="Cytochrome_P450_monoxygenase"/>
</dbReference>
<keyword evidence="4" id="KW-0503">Monooxygenase</keyword>
<proteinExistence type="inferred from homology"/>
<dbReference type="RefSeq" id="WP_151559993.1">
    <property type="nucleotide sequence ID" value="NZ_WBMT01000004.1"/>
</dbReference>
<dbReference type="Gene3D" id="1.10.630.10">
    <property type="entry name" value="Cytochrome P450"/>
    <property type="match status" value="1"/>
</dbReference>
<evidence type="ECO:0000256" key="2">
    <source>
        <dbReference type="ARBA" id="ARBA00010617"/>
    </source>
</evidence>
<evidence type="ECO:0000256" key="1">
    <source>
        <dbReference type="ARBA" id="ARBA00001971"/>
    </source>
</evidence>
<dbReference type="PROSITE" id="PS00086">
    <property type="entry name" value="CYTOCHROME_P450"/>
    <property type="match status" value="1"/>
</dbReference>
<reference evidence="5 6" key="1">
    <citation type="submission" date="2019-09" db="EMBL/GenBank/DDBJ databases">
        <title>Actinomadura physcomitrii sp. nov., a novel actinomycete isolated from moss [Physcomitrium sphaericum (Ludw) Fuernr].</title>
        <authorList>
            <person name="Zhuang X."/>
            <person name="Liu C."/>
        </authorList>
    </citation>
    <scope>NUCLEOTIDE SEQUENCE [LARGE SCALE GENOMIC DNA]</scope>
    <source>
        <strain evidence="5 6">HMC1</strain>
    </source>
</reference>
<dbReference type="PANTHER" id="PTHR24305:SF166">
    <property type="entry name" value="CYTOCHROME P450 12A4, MITOCHONDRIAL-RELATED"/>
    <property type="match status" value="1"/>
</dbReference>
<organism evidence="5 6">
    <name type="scientific">Actinomadura rudentiformis</name>
    <dbReference type="NCBI Taxonomy" id="359158"/>
    <lineage>
        <taxon>Bacteria</taxon>
        <taxon>Bacillati</taxon>
        <taxon>Actinomycetota</taxon>
        <taxon>Actinomycetes</taxon>
        <taxon>Streptosporangiales</taxon>
        <taxon>Thermomonosporaceae</taxon>
        <taxon>Actinomadura</taxon>
    </lineage>
</organism>
<comment type="caution">
    <text evidence="5">The sequence shown here is derived from an EMBL/GenBank/DDBJ whole genome shotgun (WGS) entry which is preliminary data.</text>
</comment>
<evidence type="ECO:0000313" key="5">
    <source>
        <dbReference type="EMBL" id="KAB2350256.1"/>
    </source>
</evidence>
<protein>
    <submittedName>
        <fullName evidence="5">Cytochrome P450</fullName>
    </submittedName>
</protein>
<dbReference type="CDD" id="cd00302">
    <property type="entry name" value="cytochrome_P450"/>
    <property type="match status" value="1"/>
</dbReference>
<gene>
    <name evidence="5" type="ORF">F8566_10750</name>
</gene>
<dbReference type="Proteomes" id="UP000468735">
    <property type="component" value="Unassembled WGS sequence"/>
</dbReference>
<dbReference type="Pfam" id="PF00067">
    <property type="entry name" value="p450"/>
    <property type="match status" value="1"/>
</dbReference>
<dbReference type="PANTHER" id="PTHR24305">
    <property type="entry name" value="CYTOCHROME P450"/>
    <property type="match status" value="1"/>
</dbReference>
<dbReference type="EMBL" id="WBMT01000004">
    <property type="protein sequence ID" value="KAB2350256.1"/>
    <property type="molecule type" value="Genomic_DNA"/>
</dbReference>
<dbReference type="SUPFAM" id="SSF48264">
    <property type="entry name" value="Cytochrome P450"/>
    <property type="match status" value="1"/>
</dbReference>
<keyword evidence="3 4" id="KW-0479">Metal-binding</keyword>
<sequence length="414" mass="45852">MNAGDGFPPGAREERRVYLRGTALAERFFHAKDEELSHADGWDVIFGDRFGRGVLNLDGVQHRACRKALLPLLGRAAASAHERRINDTLDRVMPTLPLGTPFDLHSFTTPLVFEIAAGAFAGLSPSEAHEMFELYNVLRIRDVELGTTDGDRDVRRIARARRRMRALLLTAVERLADVDGPVRRLRALPHPPPDEAIAGNIAILILAGYETTGYLTARLLWLLARHPAEQDAIRRESGDRMALPAERRESAPLLDESAPLLDAAASLLDKSAPLLDAAFAEAARLHPPLKYLPRRALTDLAFNGTRLPAGSEVFYAIGETQRDPDLFHEPHEFRPRRFRDGAHDRLAWTPFSAGRRVCAGIHLGTLGTKLITVRLLQELRLSAPPGPYIGDVCRNGATVEPESPLTVVFHQVHR</sequence>
<dbReference type="PRINTS" id="PR00463">
    <property type="entry name" value="EP450I"/>
</dbReference>
<dbReference type="InterPro" id="IPR036396">
    <property type="entry name" value="Cyt_P450_sf"/>
</dbReference>
<dbReference type="GO" id="GO:0020037">
    <property type="term" value="F:heme binding"/>
    <property type="evidence" value="ECO:0007669"/>
    <property type="project" value="InterPro"/>
</dbReference>
<evidence type="ECO:0000256" key="3">
    <source>
        <dbReference type="PIRSR" id="PIRSR602401-1"/>
    </source>
</evidence>
<keyword evidence="6" id="KW-1185">Reference proteome</keyword>
<dbReference type="InterPro" id="IPR017972">
    <property type="entry name" value="Cyt_P450_CS"/>
</dbReference>
<dbReference type="OrthoDB" id="9764248at2"/>
<evidence type="ECO:0000256" key="4">
    <source>
        <dbReference type="RuleBase" id="RU000461"/>
    </source>
</evidence>
<keyword evidence="3 4" id="KW-0349">Heme</keyword>
<comment type="similarity">
    <text evidence="2 4">Belongs to the cytochrome P450 family.</text>
</comment>
<dbReference type="InterPro" id="IPR002401">
    <property type="entry name" value="Cyt_P450_E_grp-I"/>
</dbReference>
<evidence type="ECO:0000313" key="6">
    <source>
        <dbReference type="Proteomes" id="UP000468735"/>
    </source>
</evidence>
<keyword evidence="3 4" id="KW-0408">Iron</keyword>
<keyword evidence="4" id="KW-0560">Oxidoreductase</keyword>
<dbReference type="AlphaFoldDB" id="A0A6H9Z8K7"/>